<protein>
    <submittedName>
        <fullName evidence="2">Uncharacterized protein</fullName>
    </submittedName>
</protein>
<reference evidence="2 3" key="1">
    <citation type="journal article" date="2021" name="Elife">
        <title>Chloroplast acquisition without the gene transfer in kleptoplastic sea slugs, Plakobranchus ocellatus.</title>
        <authorList>
            <person name="Maeda T."/>
            <person name="Takahashi S."/>
            <person name="Yoshida T."/>
            <person name="Shimamura S."/>
            <person name="Takaki Y."/>
            <person name="Nagai Y."/>
            <person name="Toyoda A."/>
            <person name="Suzuki Y."/>
            <person name="Arimoto A."/>
            <person name="Ishii H."/>
            <person name="Satoh N."/>
            <person name="Nishiyama T."/>
            <person name="Hasebe M."/>
            <person name="Maruyama T."/>
            <person name="Minagawa J."/>
            <person name="Obokata J."/>
            <person name="Shigenobu S."/>
        </authorList>
    </citation>
    <scope>NUCLEOTIDE SEQUENCE [LARGE SCALE GENOMIC DNA]</scope>
</reference>
<name>A0AAV4HN00_9GAST</name>
<sequence>VVTHQPATCYDSSFDSQKPGDGRFDMIIGQPVSLIYPLIFPPGLDFVFPEAVVVFLLLDMTAKKAKGRKL</sequence>
<proteinExistence type="predicted"/>
<dbReference type="EMBL" id="BMAT01002087">
    <property type="protein sequence ID" value="GFR98717.1"/>
    <property type="molecule type" value="Genomic_DNA"/>
</dbReference>
<feature type="transmembrane region" description="Helical" evidence="1">
    <location>
        <begin position="34"/>
        <end position="58"/>
    </location>
</feature>
<dbReference type="Proteomes" id="UP000762676">
    <property type="component" value="Unassembled WGS sequence"/>
</dbReference>
<evidence type="ECO:0000313" key="3">
    <source>
        <dbReference type="Proteomes" id="UP000762676"/>
    </source>
</evidence>
<dbReference type="AlphaFoldDB" id="A0AAV4HN00"/>
<comment type="caution">
    <text evidence="2">The sequence shown here is derived from an EMBL/GenBank/DDBJ whole genome shotgun (WGS) entry which is preliminary data.</text>
</comment>
<keyword evidence="1" id="KW-1133">Transmembrane helix</keyword>
<gene>
    <name evidence="2" type="ORF">ElyMa_001025900</name>
</gene>
<feature type="non-terminal residue" evidence="2">
    <location>
        <position position="1"/>
    </location>
</feature>
<accession>A0AAV4HN00</accession>
<evidence type="ECO:0000256" key="1">
    <source>
        <dbReference type="SAM" id="Phobius"/>
    </source>
</evidence>
<keyword evidence="1" id="KW-0812">Transmembrane</keyword>
<organism evidence="2 3">
    <name type="scientific">Elysia marginata</name>
    <dbReference type="NCBI Taxonomy" id="1093978"/>
    <lineage>
        <taxon>Eukaryota</taxon>
        <taxon>Metazoa</taxon>
        <taxon>Spiralia</taxon>
        <taxon>Lophotrochozoa</taxon>
        <taxon>Mollusca</taxon>
        <taxon>Gastropoda</taxon>
        <taxon>Heterobranchia</taxon>
        <taxon>Euthyneura</taxon>
        <taxon>Panpulmonata</taxon>
        <taxon>Sacoglossa</taxon>
        <taxon>Placobranchoidea</taxon>
        <taxon>Plakobranchidae</taxon>
        <taxon>Elysia</taxon>
    </lineage>
</organism>
<keyword evidence="3" id="KW-1185">Reference proteome</keyword>
<evidence type="ECO:0000313" key="2">
    <source>
        <dbReference type="EMBL" id="GFR98717.1"/>
    </source>
</evidence>
<keyword evidence="1" id="KW-0472">Membrane</keyword>